<keyword evidence="2" id="KW-0863">Zinc-finger</keyword>
<evidence type="ECO:0000313" key="6">
    <source>
        <dbReference type="EMBL" id="KAF5327868.1"/>
    </source>
</evidence>
<dbReference type="Proteomes" id="UP000567179">
    <property type="component" value="Unassembled WGS sequence"/>
</dbReference>
<feature type="domain" description="C2H2-type" evidence="4">
    <location>
        <begin position="912"/>
        <end position="941"/>
    </location>
</feature>
<feature type="compositionally biased region" description="Polar residues" evidence="3">
    <location>
        <begin position="27"/>
        <end position="37"/>
    </location>
</feature>
<dbReference type="AlphaFoldDB" id="A0A8H5F985"/>
<dbReference type="GO" id="GO:0008270">
    <property type="term" value="F:zinc ion binding"/>
    <property type="evidence" value="ECO:0007669"/>
    <property type="project" value="UniProtKB-KW"/>
</dbReference>
<keyword evidence="2" id="KW-0862">Zinc</keyword>
<evidence type="ECO:0000259" key="4">
    <source>
        <dbReference type="PROSITE" id="PS50157"/>
    </source>
</evidence>
<evidence type="ECO:0000259" key="5">
    <source>
        <dbReference type="PROSITE" id="PS50837"/>
    </source>
</evidence>
<evidence type="ECO:0000256" key="3">
    <source>
        <dbReference type="SAM" id="MobiDB-lite"/>
    </source>
</evidence>
<dbReference type="Gene3D" id="1.20.930.20">
    <property type="entry name" value="Adaptor protein Cbl, N-terminal domain"/>
    <property type="match status" value="1"/>
</dbReference>
<dbReference type="InterPro" id="IPR007111">
    <property type="entry name" value="NACHT_NTPase"/>
</dbReference>
<protein>
    <recommendedName>
        <fullName evidence="8">C2H2-type domain-containing protein</fullName>
    </recommendedName>
</protein>
<dbReference type="SUPFAM" id="SSF52540">
    <property type="entry name" value="P-loop containing nucleoside triphosphate hydrolases"/>
    <property type="match status" value="1"/>
</dbReference>
<keyword evidence="1" id="KW-0677">Repeat</keyword>
<evidence type="ECO:0000313" key="7">
    <source>
        <dbReference type="Proteomes" id="UP000567179"/>
    </source>
</evidence>
<reference evidence="6 7" key="1">
    <citation type="journal article" date="2020" name="ISME J.">
        <title>Uncovering the hidden diversity of litter-decomposition mechanisms in mushroom-forming fungi.</title>
        <authorList>
            <person name="Floudas D."/>
            <person name="Bentzer J."/>
            <person name="Ahren D."/>
            <person name="Johansson T."/>
            <person name="Persson P."/>
            <person name="Tunlid A."/>
        </authorList>
    </citation>
    <scope>NUCLEOTIDE SEQUENCE [LARGE SCALE GENOMIC DNA]</scope>
    <source>
        <strain evidence="6 7">CBS 101986</strain>
    </source>
</reference>
<comment type="caution">
    <text evidence="6">The sequence shown here is derived from an EMBL/GenBank/DDBJ whole genome shotgun (WGS) entry which is preliminary data.</text>
</comment>
<keyword evidence="7" id="KW-1185">Reference proteome</keyword>
<gene>
    <name evidence="6" type="ORF">D9619_004592</name>
</gene>
<dbReference type="EMBL" id="JAACJJ010000014">
    <property type="protein sequence ID" value="KAF5327868.1"/>
    <property type="molecule type" value="Genomic_DNA"/>
</dbReference>
<dbReference type="Pfam" id="PF24883">
    <property type="entry name" value="NPHP3_N"/>
    <property type="match status" value="1"/>
</dbReference>
<dbReference type="GO" id="GO:0007166">
    <property type="term" value="P:cell surface receptor signaling pathway"/>
    <property type="evidence" value="ECO:0007669"/>
    <property type="project" value="InterPro"/>
</dbReference>
<dbReference type="OrthoDB" id="674604at2759"/>
<dbReference type="PROSITE" id="PS00028">
    <property type="entry name" value="ZINC_FINGER_C2H2_1"/>
    <property type="match status" value="1"/>
</dbReference>
<dbReference type="InterPro" id="IPR013087">
    <property type="entry name" value="Znf_C2H2_type"/>
</dbReference>
<dbReference type="PROSITE" id="PS50157">
    <property type="entry name" value="ZINC_FINGER_C2H2_2"/>
    <property type="match status" value="1"/>
</dbReference>
<dbReference type="PROSITE" id="PS50837">
    <property type="entry name" value="NACHT"/>
    <property type="match status" value="1"/>
</dbReference>
<dbReference type="InterPro" id="IPR027417">
    <property type="entry name" value="P-loop_NTPase"/>
</dbReference>
<dbReference type="InterPro" id="IPR036537">
    <property type="entry name" value="Adaptor_Cbl_N_dom_sf"/>
</dbReference>
<accession>A0A8H5F985</accession>
<dbReference type="PANTHER" id="PTHR10039:SF14">
    <property type="entry name" value="NACHT DOMAIN-CONTAINING PROTEIN"/>
    <property type="match status" value="1"/>
</dbReference>
<feature type="compositionally biased region" description="Basic and acidic residues" evidence="3">
    <location>
        <begin position="13"/>
        <end position="24"/>
    </location>
</feature>
<dbReference type="PANTHER" id="PTHR10039">
    <property type="entry name" value="AMELOGENIN"/>
    <property type="match status" value="1"/>
</dbReference>
<evidence type="ECO:0000256" key="1">
    <source>
        <dbReference type="ARBA" id="ARBA00022737"/>
    </source>
</evidence>
<organism evidence="6 7">
    <name type="scientific">Psilocybe cf. subviscida</name>
    <dbReference type="NCBI Taxonomy" id="2480587"/>
    <lineage>
        <taxon>Eukaryota</taxon>
        <taxon>Fungi</taxon>
        <taxon>Dikarya</taxon>
        <taxon>Basidiomycota</taxon>
        <taxon>Agaricomycotina</taxon>
        <taxon>Agaricomycetes</taxon>
        <taxon>Agaricomycetidae</taxon>
        <taxon>Agaricales</taxon>
        <taxon>Agaricineae</taxon>
        <taxon>Strophariaceae</taxon>
        <taxon>Psilocybe</taxon>
    </lineage>
</organism>
<name>A0A8H5F985_9AGAR</name>
<feature type="domain" description="NACHT" evidence="5">
    <location>
        <begin position="247"/>
        <end position="391"/>
    </location>
</feature>
<dbReference type="Gene3D" id="3.40.50.300">
    <property type="entry name" value="P-loop containing nucleotide triphosphate hydrolases"/>
    <property type="match status" value="1"/>
</dbReference>
<feature type="region of interest" description="Disordered" evidence="3">
    <location>
        <begin position="1"/>
        <end position="37"/>
    </location>
</feature>
<evidence type="ECO:0000256" key="2">
    <source>
        <dbReference type="PROSITE-ProRule" id="PRU00042"/>
    </source>
</evidence>
<proteinExistence type="predicted"/>
<keyword evidence="2" id="KW-0479">Metal-binding</keyword>
<dbReference type="InterPro" id="IPR056884">
    <property type="entry name" value="NPHP3-like_N"/>
</dbReference>
<sequence length="986" mass="112700">MTVSVSPPMMPAHNHEEAQHKEDAQTEDSGPVSTNKQSNWKPLIVAALRAIEKTLDGLPIPAAKGCIGLVLKVIEAADVAANNRDTLKDLQEQYEDLIEFLKSLKMPDTPDTVRKEVKVFEKKLQKLSKSWEPCLTKPRIWNRIWNKIVKLLRAHDEHDMLNKFLNKTNQAINDFLLRLEVRNCILNYREMIKIRHAAVISTICHAAHASYKSASADGGRTCLPGTRKRVLTTIEIWALHPDPRHPPIFWLNGLAGIGKTTIARTIASRLDAKHRLGGTFVFLRADDQRKDGNLLFPTLALQLSSMYPAYKTRLAEEVDSNPSCVTHSPTVQFESLIRRPLSAVAISEPLILILDALDECQSNNLAEELLSVLMSEVKSIPFLRVFITSRPEGHIREALGLGDTISQQQTLVLHQDMAIQAEVEGDIRLFLQVSLQQIWDKDTKHTATVWPPSKDLETLVHQSGKLFIYAATAVRFIGGNRSLNLEIQLQNLLKVKRKHIPNDNVEPYMHLDQLYLNILETAFTGIPDTKNNYYSTRFQNIVGSIVLMQKPLPLEAFANFLHKYTVDDIKQTLYYLHSIFIVPDEISETLRTYHLSFPNFITHADRCTNKNAYINSQTQEKFVFFRCLAMIEKYFGVTVKSEQQHTADSIGEDINKFEDVIEHPQDGDQFIHTDYSRELGSGPEYDTQSDPGDDLYEFEDASMTAEIQYSCNHWCSHLINIKCGDSETTKHLAQFVKHYFLKWLHQRIHWILSTLDGTRKMRLAEDTFNIMHNAHRWLVANGHDSRRNLSTCQAIERSAHNTYQLLFPEYHMKYRFGNRITDPPPTLSVERANMQENIRVIDLFEKWRACQTDPLTEDGVVAFREFCVRELTRRGHRDVSRIFSKQPKAIVGTQVSRADRLHHRLEQTQANVVCPLVGCGSQFMRMHSLNLHLGAHIGLTDRYCKGCDNYFSASSINRHKMTCSRKKNSTPQEKVHTECASLSAIN</sequence>
<evidence type="ECO:0008006" key="8">
    <source>
        <dbReference type="Google" id="ProtNLM"/>
    </source>
</evidence>